<dbReference type="EC" id="1.1.2.4" evidence="7"/>
<keyword evidence="10" id="KW-1185">Reference proteome</keyword>
<accession>A0A8J3EET5</accession>
<dbReference type="PANTHER" id="PTHR11748">
    <property type="entry name" value="D-LACTATE DEHYDROGENASE"/>
    <property type="match status" value="1"/>
</dbReference>
<reference evidence="9" key="2">
    <citation type="submission" date="2020-09" db="EMBL/GenBank/DDBJ databases">
        <authorList>
            <person name="Sun Q."/>
            <person name="Zhou Y."/>
        </authorList>
    </citation>
    <scope>NUCLEOTIDE SEQUENCE</scope>
    <source>
        <strain evidence="9">CGMCC 1.15762</strain>
    </source>
</reference>
<dbReference type="InterPro" id="IPR016169">
    <property type="entry name" value="FAD-bd_PCMH_sub2"/>
</dbReference>
<evidence type="ECO:0000256" key="7">
    <source>
        <dbReference type="ARBA" id="ARBA00038897"/>
    </source>
</evidence>
<dbReference type="FunFam" id="3.30.70.2740:FF:000001">
    <property type="entry name" value="D-lactate dehydrogenase mitochondrial"/>
    <property type="match status" value="1"/>
</dbReference>
<evidence type="ECO:0000313" key="9">
    <source>
        <dbReference type="EMBL" id="GGG60490.1"/>
    </source>
</evidence>
<dbReference type="InterPro" id="IPR016171">
    <property type="entry name" value="Vanillyl_alc_oxidase_C-sub2"/>
</dbReference>
<dbReference type="InterPro" id="IPR006094">
    <property type="entry name" value="Oxid_FAD_bind_N"/>
</dbReference>
<dbReference type="RefSeq" id="WP_188788122.1">
    <property type="nucleotide sequence ID" value="NZ_BMJV01000001.1"/>
</dbReference>
<comment type="similarity">
    <text evidence="2">Belongs to the FAD-binding oxidoreductase/transferase type 4 family.</text>
</comment>
<dbReference type="AlphaFoldDB" id="A0A8J3EET5"/>
<dbReference type="GO" id="GO:1903457">
    <property type="term" value="P:lactate catabolic process"/>
    <property type="evidence" value="ECO:0007669"/>
    <property type="project" value="TreeGrafter"/>
</dbReference>
<protein>
    <recommendedName>
        <fullName evidence="7">D-lactate dehydrogenase (cytochrome)</fullName>
        <ecNumber evidence="7">1.1.2.4</ecNumber>
    </recommendedName>
</protein>
<evidence type="ECO:0000256" key="6">
    <source>
        <dbReference type="ARBA" id="ARBA00023002"/>
    </source>
</evidence>
<reference evidence="9" key="1">
    <citation type="journal article" date="2014" name="Int. J. Syst. Evol. Microbiol.">
        <title>Complete genome sequence of Corynebacterium casei LMG S-19264T (=DSM 44701T), isolated from a smear-ripened cheese.</title>
        <authorList>
            <consortium name="US DOE Joint Genome Institute (JGI-PGF)"/>
            <person name="Walter F."/>
            <person name="Albersmeier A."/>
            <person name="Kalinowski J."/>
            <person name="Ruckert C."/>
        </authorList>
    </citation>
    <scope>NUCLEOTIDE SEQUENCE</scope>
    <source>
        <strain evidence="9">CGMCC 1.15762</strain>
    </source>
</reference>
<evidence type="ECO:0000259" key="8">
    <source>
        <dbReference type="PROSITE" id="PS51387"/>
    </source>
</evidence>
<dbReference type="PROSITE" id="PS51387">
    <property type="entry name" value="FAD_PCMH"/>
    <property type="match status" value="1"/>
</dbReference>
<proteinExistence type="inferred from homology"/>
<dbReference type="FunFam" id="3.30.465.10:FF:000016">
    <property type="entry name" value="probable D-lactate dehydrogenase, mitochondrial"/>
    <property type="match status" value="1"/>
</dbReference>
<dbReference type="Proteomes" id="UP000617145">
    <property type="component" value="Unassembled WGS sequence"/>
</dbReference>
<name>A0A8J3EET5_9RHOB</name>
<dbReference type="EMBL" id="BMJV01000001">
    <property type="protein sequence ID" value="GGG60490.1"/>
    <property type="molecule type" value="Genomic_DNA"/>
</dbReference>
<dbReference type="Gene3D" id="3.30.465.10">
    <property type="match status" value="1"/>
</dbReference>
<evidence type="ECO:0000256" key="5">
    <source>
        <dbReference type="ARBA" id="ARBA00022946"/>
    </source>
</evidence>
<dbReference type="GO" id="GO:0004458">
    <property type="term" value="F:D-lactate dehydrogenase (cytochrome) activity"/>
    <property type="evidence" value="ECO:0007669"/>
    <property type="project" value="UniProtKB-EC"/>
</dbReference>
<keyword evidence="6" id="KW-0560">Oxidoreductase</keyword>
<comment type="caution">
    <text evidence="9">The sequence shown here is derived from an EMBL/GenBank/DDBJ whole genome shotgun (WGS) entry which is preliminary data.</text>
</comment>
<evidence type="ECO:0000256" key="2">
    <source>
        <dbReference type="ARBA" id="ARBA00008000"/>
    </source>
</evidence>
<evidence type="ECO:0000256" key="1">
    <source>
        <dbReference type="ARBA" id="ARBA00001974"/>
    </source>
</evidence>
<dbReference type="Gene3D" id="3.30.70.2740">
    <property type="match status" value="1"/>
</dbReference>
<dbReference type="Pfam" id="PF01565">
    <property type="entry name" value="FAD_binding_4"/>
    <property type="match status" value="1"/>
</dbReference>
<dbReference type="InterPro" id="IPR016166">
    <property type="entry name" value="FAD-bd_PCMH"/>
</dbReference>
<organism evidence="9 10">
    <name type="scientific">Salipiger pallidus</name>
    <dbReference type="NCBI Taxonomy" id="1775170"/>
    <lineage>
        <taxon>Bacteria</taxon>
        <taxon>Pseudomonadati</taxon>
        <taxon>Pseudomonadota</taxon>
        <taxon>Alphaproteobacteria</taxon>
        <taxon>Rhodobacterales</taxon>
        <taxon>Roseobacteraceae</taxon>
        <taxon>Salipiger</taxon>
    </lineage>
</organism>
<dbReference type="Pfam" id="PF02913">
    <property type="entry name" value="FAD-oxidase_C"/>
    <property type="match status" value="1"/>
</dbReference>
<sequence>MTAFEALSQILGHRFTTEAAARRQNARNDGHHPEIQPDAVAFPETTEEVARIVAVCAEHNVPLVAFGTGTSLEGQHLAVMGGVSLDFSRMNKVLKINAENMNVVVQPGVTRKQLNEELRATGLFFPIDPGADASLGGMAATRASGTTAVRYGTMRENVLALEAVMSDGSIIRTGSEARKSSAGYDLTHLLVGSEGTLGLITELTLKLHGQPEAVAAATCRFATVTEAVDCVIATIQSGIPMARIELVDEMMVRGFNLAQDTGLPEIPHLFLEFHGGPHAVSEQVSSFRELAEGMGAGGWAEASTTEDRNRLWSLRHGALPAITALDPGPGKRTMSTDVCVPISRLAEAVAVARTEADARGLLCTIVGHVGDGNFHCGLRYDPADPEQVAEVTAFSGVLAEAALRLGGTVSGEHGIGIGKQGYMQAEHGAALDWMARVKSAFDPGGILNPGKMLPPGSSSLE</sequence>
<dbReference type="InterPro" id="IPR016164">
    <property type="entry name" value="FAD-linked_Oxase-like_C"/>
</dbReference>
<dbReference type="PANTHER" id="PTHR11748:SF111">
    <property type="entry name" value="D-LACTATE DEHYDROGENASE, MITOCHONDRIAL-RELATED"/>
    <property type="match status" value="1"/>
</dbReference>
<dbReference type="InterPro" id="IPR036318">
    <property type="entry name" value="FAD-bd_PCMH-like_sf"/>
</dbReference>
<dbReference type="Gene3D" id="1.10.45.10">
    <property type="entry name" value="Vanillyl-alcohol Oxidase, Chain A, domain 4"/>
    <property type="match status" value="1"/>
</dbReference>
<comment type="cofactor">
    <cofactor evidence="1">
        <name>FAD</name>
        <dbReference type="ChEBI" id="CHEBI:57692"/>
    </cofactor>
</comment>
<gene>
    <name evidence="9" type="ORF">GCM10011415_03010</name>
</gene>
<keyword evidence="5" id="KW-0809">Transit peptide</keyword>
<evidence type="ECO:0000313" key="10">
    <source>
        <dbReference type="Proteomes" id="UP000617145"/>
    </source>
</evidence>
<dbReference type="GO" id="GO:0008720">
    <property type="term" value="F:D-lactate dehydrogenase (NAD+) activity"/>
    <property type="evidence" value="ECO:0007669"/>
    <property type="project" value="TreeGrafter"/>
</dbReference>
<dbReference type="FunFam" id="1.10.45.10:FF:000001">
    <property type="entry name" value="D-lactate dehydrogenase mitochondrial"/>
    <property type="match status" value="1"/>
</dbReference>
<feature type="domain" description="FAD-binding PCMH-type" evidence="8">
    <location>
        <begin position="33"/>
        <end position="210"/>
    </location>
</feature>
<dbReference type="SUPFAM" id="SSF55103">
    <property type="entry name" value="FAD-linked oxidases, C-terminal domain"/>
    <property type="match status" value="1"/>
</dbReference>
<evidence type="ECO:0000256" key="4">
    <source>
        <dbReference type="ARBA" id="ARBA00022827"/>
    </source>
</evidence>
<dbReference type="GO" id="GO:0071949">
    <property type="term" value="F:FAD binding"/>
    <property type="evidence" value="ECO:0007669"/>
    <property type="project" value="InterPro"/>
</dbReference>
<keyword evidence="3" id="KW-0285">Flavoprotein</keyword>
<evidence type="ECO:0000256" key="3">
    <source>
        <dbReference type="ARBA" id="ARBA00022630"/>
    </source>
</evidence>
<dbReference type="SUPFAM" id="SSF56176">
    <property type="entry name" value="FAD-binding/transporter-associated domain-like"/>
    <property type="match status" value="1"/>
</dbReference>
<dbReference type="InterPro" id="IPR004113">
    <property type="entry name" value="FAD-bd_oxidored_4_C"/>
</dbReference>
<keyword evidence="4" id="KW-0274">FAD</keyword>